<reference evidence="3 4" key="1">
    <citation type="journal article" date="2019" name="Int. J. Syst. Evol. Microbiol.">
        <title>The Global Catalogue of Microorganisms (GCM) 10K type strain sequencing project: providing services to taxonomists for standard genome sequencing and annotation.</title>
        <authorList>
            <consortium name="The Broad Institute Genomics Platform"/>
            <consortium name="The Broad Institute Genome Sequencing Center for Infectious Disease"/>
            <person name="Wu L."/>
            <person name="Ma J."/>
        </authorList>
    </citation>
    <scope>NUCLEOTIDE SEQUENCE [LARGE SCALE GENOMIC DNA]</scope>
    <source>
        <strain evidence="3 4">JCM 16221</strain>
    </source>
</reference>
<comment type="caution">
    <text evidence="3">The sequence shown here is derived from an EMBL/GenBank/DDBJ whole genome shotgun (WGS) entry which is preliminary data.</text>
</comment>
<dbReference type="SUPFAM" id="SSF63817">
    <property type="entry name" value="Sortase"/>
    <property type="match status" value="1"/>
</dbReference>
<protein>
    <submittedName>
        <fullName evidence="3">Class F sortase</fullName>
    </submittedName>
</protein>
<dbReference type="EMBL" id="BAAARA010000008">
    <property type="protein sequence ID" value="GAA2349401.1"/>
    <property type="molecule type" value="Genomic_DNA"/>
</dbReference>
<keyword evidence="1" id="KW-0378">Hydrolase</keyword>
<gene>
    <name evidence="3" type="ORF">GCM10009854_28740</name>
</gene>
<dbReference type="NCBIfam" id="NF033748">
    <property type="entry name" value="class_F_sortase"/>
    <property type="match status" value="1"/>
</dbReference>
<name>A0ABN3GE30_9PSEU</name>
<dbReference type="InterPro" id="IPR042001">
    <property type="entry name" value="Sortase_F"/>
</dbReference>
<accession>A0ABN3GE30</accession>
<organism evidence="3 4">
    <name type="scientific">Saccharopolyspora halophila</name>
    <dbReference type="NCBI Taxonomy" id="405551"/>
    <lineage>
        <taxon>Bacteria</taxon>
        <taxon>Bacillati</taxon>
        <taxon>Actinomycetota</taxon>
        <taxon>Actinomycetes</taxon>
        <taxon>Pseudonocardiales</taxon>
        <taxon>Pseudonocardiaceae</taxon>
        <taxon>Saccharopolyspora</taxon>
    </lineage>
</organism>
<proteinExistence type="predicted"/>
<dbReference type="InterPro" id="IPR005754">
    <property type="entry name" value="Sortase"/>
</dbReference>
<dbReference type="Pfam" id="PF04203">
    <property type="entry name" value="Sortase"/>
    <property type="match status" value="1"/>
</dbReference>
<dbReference type="RefSeq" id="WP_344131608.1">
    <property type="nucleotide sequence ID" value="NZ_BAAARA010000008.1"/>
</dbReference>
<evidence type="ECO:0000256" key="1">
    <source>
        <dbReference type="ARBA" id="ARBA00022801"/>
    </source>
</evidence>
<evidence type="ECO:0000256" key="2">
    <source>
        <dbReference type="SAM" id="MobiDB-lite"/>
    </source>
</evidence>
<keyword evidence="4" id="KW-1185">Reference proteome</keyword>
<dbReference type="Gene3D" id="2.40.260.10">
    <property type="entry name" value="Sortase"/>
    <property type="match status" value="1"/>
</dbReference>
<evidence type="ECO:0000313" key="4">
    <source>
        <dbReference type="Proteomes" id="UP001501218"/>
    </source>
</evidence>
<dbReference type="Proteomes" id="UP001501218">
    <property type="component" value="Unassembled WGS sequence"/>
</dbReference>
<evidence type="ECO:0000313" key="3">
    <source>
        <dbReference type="EMBL" id="GAA2349401.1"/>
    </source>
</evidence>
<sequence>MEAGIGAGRRNWSAGACLLLVLLLLGCQGTAEKAHVIDAAPRDSLSRSKSSTSSGIGGENAARPVRVRVPAQSIDASIQPLDVDRSGALQPPTKNDVAGWWEAGPEPGENGPSVIAGHVDSYRGPAVFYRLSRLEAGAQIFVDRADGSTAVFTAYKIERHPKDAFPTAAVYGPTPGPELRLITCGGRFDDADGRYLANVIAFAQRTG</sequence>
<feature type="region of interest" description="Disordered" evidence="2">
    <location>
        <begin position="41"/>
        <end position="62"/>
    </location>
</feature>
<dbReference type="CDD" id="cd05829">
    <property type="entry name" value="Sortase_F"/>
    <property type="match status" value="1"/>
</dbReference>
<dbReference type="InterPro" id="IPR023365">
    <property type="entry name" value="Sortase_dom-sf"/>
</dbReference>